<evidence type="ECO:0000256" key="12">
    <source>
        <dbReference type="ARBA" id="ARBA00023098"/>
    </source>
</evidence>
<dbReference type="InterPro" id="IPR043130">
    <property type="entry name" value="CDP-OH_PTrfase_TM_dom"/>
</dbReference>
<evidence type="ECO:0000256" key="14">
    <source>
        <dbReference type="ARBA" id="ARBA00023209"/>
    </source>
</evidence>
<comment type="caution">
    <text evidence="21">The sequence shown here is derived from an EMBL/GenBank/DDBJ whole genome shotgun (WGS) entry which is preliminary data.</text>
</comment>
<evidence type="ECO:0000256" key="11">
    <source>
        <dbReference type="ARBA" id="ARBA00022989"/>
    </source>
</evidence>
<dbReference type="AlphaFoldDB" id="A0A9D4UP89"/>
<keyword evidence="8 20" id="KW-0812">Transmembrane</keyword>
<evidence type="ECO:0000256" key="7">
    <source>
        <dbReference type="ARBA" id="ARBA00022679"/>
    </source>
</evidence>
<dbReference type="EMBL" id="JABFUD020000013">
    <property type="protein sequence ID" value="KAI5071297.1"/>
    <property type="molecule type" value="Genomic_DNA"/>
</dbReference>
<reference evidence="21" key="1">
    <citation type="submission" date="2021-01" db="EMBL/GenBank/DDBJ databases">
        <title>Adiantum capillus-veneris genome.</title>
        <authorList>
            <person name="Fang Y."/>
            <person name="Liao Q."/>
        </authorList>
    </citation>
    <scope>NUCLEOTIDE SEQUENCE</scope>
    <source>
        <strain evidence="21">H3</strain>
        <tissue evidence="21">Leaf</tissue>
    </source>
</reference>
<dbReference type="InterPro" id="IPR048254">
    <property type="entry name" value="CDP_ALCOHOL_P_TRANSF_CS"/>
</dbReference>
<sequence>MARSWPIYLYVPNLIGYARILANLVAFAFAFSNKKLFAGLYLLSFVCDELDGRFARLLNQTSTFGAVLDMVTDRVSTAGLLVILTHNYKGCYGLFLGLLGLDITSHWFQMYSTFLASKTSHKDVADSKSRLFRAYYQHRLFMGYCCVGAEVLYLVLYVIAEEESNNLLHVVQAAARKLSFWAFLGLLALPGWAIKQVVNFVQIRSAADLPASITIYDLKGQEESELKALESVLHVKKRHHPVTTNNV</sequence>
<dbReference type="PIRSF" id="PIRSF000848">
    <property type="entry name" value="CDP_diag_ino_3_P"/>
    <property type="match status" value="1"/>
</dbReference>
<evidence type="ECO:0000256" key="16">
    <source>
        <dbReference type="ARBA" id="ARBA00023264"/>
    </source>
</evidence>
<evidence type="ECO:0000256" key="6">
    <source>
        <dbReference type="ARBA" id="ARBA00022516"/>
    </source>
</evidence>
<gene>
    <name evidence="21" type="ORF">GOP47_0013548</name>
</gene>
<evidence type="ECO:0000256" key="15">
    <source>
        <dbReference type="ARBA" id="ARBA00023211"/>
    </source>
</evidence>
<keyword evidence="6 18" id="KW-0444">Lipid biosynthesis</keyword>
<dbReference type="PROSITE" id="PS00379">
    <property type="entry name" value="CDP_ALCOHOL_P_TRANSF"/>
    <property type="match status" value="1"/>
</dbReference>
<organism evidence="21 22">
    <name type="scientific">Adiantum capillus-veneris</name>
    <name type="common">Maidenhair fern</name>
    <dbReference type="NCBI Taxonomy" id="13818"/>
    <lineage>
        <taxon>Eukaryota</taxon>
        <taxon>Viridiplantae</taxon>
        <taxon>Streptophyta</taxon>
        <taxon>Embryophyta</taxon>
        <taxon>Tracheophyta</taxon>
        <taxon>Polypodiopsida</taxon>
        <taxon>Polypodiidae</taxon>
        <taxon>Polypodiales</taxon>
        <taxon>Pteridineae</taxon>
        <taxon>Pteridaceae</taxon>
        <taxon>Vittarioideae</taxon>
        <taxon>Adiantum</taxon>
    </lineage>
</organism>
<protein>
    <recommendedName>
        <fullName evidence="5 18">CDP-diacylglycerol--inositol 3-phosphatidyltransferase</fullName>
        <ecNumber evidence="5 18">2.7.8.11</ecNumber>
    </recommendedName>
</protein>
<dbReference type="InterPro" id="IPR014387">
    <property type="entry name" value="CDP_diag_ino_3_P_euk"/>
</dbReference>
<dbReference type="InterPro" id="IPR000462">
    <property type="entry name" value="CDP-OH_P_trans"/>
</dbReference>
<keyword evidence="12 18" id="KW-0443">Lipid metabolism</keyword>
<evidence type="ECO:0000256" key="3">
    <source>
        <dbReference type="ARBA" id="ARBA00004141"/>
    </source>
</evidence>
<keyword evidence="14 18" id="KW-0594">Phospholipid biosynthesis</keyword>
<evidence type="ECO:0000256" key="18">
    <source>
        <dbReference type="PIRNR" id="PIRNR000848"/>
    </source>
</evidence>
<evidence type="ECO:0000256" key="4">
    <source>
        <dbReference type="ARBA" id="ARBA00010441"/>
    </source>
</evidence>
<comment type="catalytic activity">
    <reaction evidence="17 18">
        <text>a CDP-1,2-diacyl-sn-glycerol + myo-inositol = a 1,2-diacyl-sn-glycero-3-phospho-(1D-myo-inositol) + CMP + H(+)</text>
        <dbReference type="Rhea" id="RHEA:11580"/>
        <dbReference type="ChEBI" id="CHEBI:15378"/>
        <dbReference type="ChEBI" id="CHEBI:17268"/>
        <dbReference type="ChEBI" id="CHEBI:57880"/>
        <dbReference type="ChEBI" id="CHEBI:58332"/>
        <dbReference type="ChEBI" id="CHEBI:60377"/>
        <dbReference type="EC" id="2.7.8.11"/>
    </reaction>
</comment>
<keyword evidence="10" id="KW-0460">Magnesium</keyword>
<keyword evidence="15" id="KW-0464">Manganese</keyword>
<dbReference type="PANTHER" id="PTHR15362:SF4">
    <property type="entry name" value="CDP-DIACYLGLYCEROL--INOSITOL 3-PHOSPHATIDYLTRANSFERASE"/>
    <property type="match status" value="1"/>
</dbReference>
<evidence type="ECO:0000256" key="8">
    <source>
        <dbReference type="ARBA" id="ARBA00022692"/>
    </source>
</evidence>
<dbReference type="GO" id="GO:0006661">
    <property type="term" value="P:phosphatidylinositol biosynthetic process"/>
    <property type="evidence" value="ECO:0007669"/>
    <property type="project" value="TreeGrafter"/>
</dbReference>
<name>A0A9D4UP89_ADICA</name>
<dbReference type="Pfam" id="PF01066">
    <property type="entry name" value="CDP-OH_P_transf"/>
    <property type="match status" value="1"/>
</dbReference>
<evidence type="ECO:0000313" key="21">
    <source>
        <dbReference type="EMBL" id="KAI5071297.1"/>
    </source>
</evidence>
<dbReference type="EC" id="2.7.8.11" evidence="5 18"/>
<dbReference type="Proteomes" id="UP000886520">
    <property type="component" value="Chromosome 13"/>
</dbReference>
<evidence type="ECO:0000313" key="22">
    <source>
        <dbReference type="Proteomes" id="UP000886520"/>
    </source>
</evidence>
<dbReference type="GO" id="GO:0016020">
    <property type="term" value="C:membrane"/>
    <property type="evidence" value="ECO:0007669"/>
    <property type="project" value="UniProtKB-SubCell"/>
</dbReference>
<dbReference type="GO" id="GO:0003881">
    <property type="term" value="F:CDP-diacylglycerol-inositol 3-phosphatidyltransferase activity"/>
    <property type="evidence" value="ECO:0007669"/>
    <property type="project" value="UniProtKB-UniRule"/>
</dbReference>
<keyword evidence="9" id="KW-0479">Metal-binding</keyword>
<comment type="cofactor">
    <cofactor evidence="2">
        <name>Mg(2+)</name>
        <dbReference type="ChEBI" id="CHEBI:18420"/>
    </cofactor>
</comment>
<feature type="transmembrane region" description="Helical" evidence="20">
    <location>
        <begin position="140"/>
        <end position="160"/>
    </location>
</feature>
<keyword evidence="7 18" id="KW-0808">Transferase</keyword>
<evidence type="ECO:0000256" key="13">
    <source>
        <dbReference type="ARBA" id="ARBA00023136"/>
    </source>
</evidence>
<dbReference type="Gene3D" id="1.20.120.1760">
    <property type="match status" value="1"/>
</dbReference>
<dbReference type="PANTHER" id="PTHR15362">
    <property type="entry name" value="PHOSPHATIDYLINOSITOL SYNTHASE"/>
    <property type="match status" value="1"/>
</dbReference>
<evidence type="ECO:0000256" key="20">
    <source>
        <dbReference type="SAM" id="Phobius"/>
    </source>
</evidence>
<keyword evidence="16 18" id="KW-1208">Phospholipid metabolism</keyword>
<feature type="transmembrane region" description="Helical" evidence="20">
    <location>
        <begin position="14"/>
        <end position="31"/>
    </location>
</feature>
<proteinExistence type="inferred from homology"/>
<keyword evidence="13 18" id="KW-0472">Membrane</keyword>
<keyword evidence="11 20" id="KW-1133">Transmembrane helix</keyword>
<dbReference type="OrthoDB" id="10251079at2759"/>
<dbReference type="GO" id="GO:0046872">
    <property type="term" value="F:metal ion binding"/>
    <property type="evidence" value="ECO:0007669"/>
    <property type="project" value="UniProtKB-KW"/>
</dbReference>
<evidence type="ECO:0000256" key="1">
    <source>
        <dbReference type="ARBA" id="ARBA00001936"/>
    </source>
</evidence>
<keyword evidence="22" id="KW-1185">Reference proteome</keyword>
<accession>A0A9D4UP89</accession>
<feature type="transmembrane region" description="Helical" evidence="20">
    <location>
        <begin position="180"/>
        <end position="198"/>
    </location>
</feature>
<evidence type="ECO:0000256" key="2">
    <source>
        <dbReference type="ARBA" id="ARBA00001946"/>
    </source>
</evidence>
<evidence type="ECO:0000256" key="9">
    <source>
        <dbReference type="ARBA" id="ARBA00022723"/>
    </source>
</evidence>
<dbReference type="FunFam" id="1.20.120.1760:FF:000003">
    <property type="entry name" value="CDP-diacylglycerol--inositol 3-phosphatidyltransferase"/>
    <property type="match status" value="1"/>
</dbReference>
<evidence type="ECO:0000256" key="10">
    <source>
        <dbReference type="ARBA" id="ARBA00022842"/>
    </source>
</evidence>
<evidence type="ECO:0000256" key="5">
    <source>
        <dbReference type="ARBA" id="ARBA00013212"/>
    </source>
</evidence>
<comment type="similarity">
    <text evidence="4 18 19">Belongs to the CDP-alcohol phosphatidyltransferase class-I family.</text>
</comment>
<comment type="cofactor">
    <cofactor evidence="1">
        <name>Mn(2+)</name>
        <dbReference type="ChEBI" id="CHEBI:29035"/>
    </cofactor>
</comment>
<evidence type="ECO:0000256" key="19">
    <source>
        <dbReference type="RuleBase" id="RU003750"/>
    </source>
</evidence>
<evidence type="ECO:0000256" key="17">
    <source>
        <dbReference type="ARBA" id="ARBA00050166"/>
    </source>
</evidence>
<comment type="subcellular location">
    <subcellularLocation>
        <location evidence="3">Membrane</location>
        <topology evidence="3">Multi-pass membrane protein</topology>
    </subcellularLocation>
</comment>
<dbReference type="GO" id="GO:0005794">
    <property type="term" value="C:Golgi apparatus"/>
    <property type="evidence" value="ECO:0007669"/>
    <property type="project" value="TreeGrafter"/>
</dbReference>